<evidence type="ECO:0000259" key="14">
    <source>
        <dbReference type="PROSITE" id="PS51061"/>
    </source>
</evidence>
<dbReference type="InterPro" id="IPR029060">
    <property type="entry name" value="PIN-like_dom_sf"/>
</dbReference>
<keyword evidence="9" id="KW-0539">Nucleus</keyword>
<evidence type="ECO:0000256" key="5">
    <source>
        <dbReference type="ARBA" id="ARBA00022771"/>
    </source>
</evidence>
<dbReference type="CDD" id="cd06008">
    <property type="entry name" value="NF-X1-zinc-finger"/>
    <property type="match status" value="6"/>
</dbReference>
<dbReference type="InterPro" id="IPR000967">
    <property type="entry name" value="Znf_NFX1"/>
</dbReference>
<dbReference type="GO" id="GO:0000122">
    <property type="term" value="P:negative regulation of transcription by RNA polymerase II"/>
    <property type="evidence" value="ECO:0007669"/>
    <property type="project" value="TreeGrafter"/>
</dbReference>
<dbReference type="InterPro" id="IPR001841">
    <property type="entry name" value="Znf_RING"/>
</dbReference>
<keyword evidence="8" id="KW-0804">Transcription</keyword>
<feature type="compositionally biased region" description="Polar residues" evidence="11">
    <location>
        <begin position="177"/>
        <end position="204"/>
    </location>
</feature>
<accession>A0A9P8D3H5</accession>
<dbReference type="GO" id="GO:0008270">
    <property type="term" value="F:zinc ion binding"/>
    <property type="evidence" value="ECO:0007669"/>
    <property type="project" value="UniProtKB-KW"/>
</dbReference>
<comment type="similarity">
    <text evidence="2">Belongs to the NFX1 family.</text>
</comment>
<dbReference type="Gene3D" id="3.30.1370.50">
    <property type="entry name" value="R3H-like domain"/>
    <property type="match status" value="1"/>
</dbReference>
<evidence type="ECO:0000313" key="15">
    <source>
        <dbReference type="EMBL" id="KAG9327786.1"/>
    </source>
</evidence>
<keyword evidence="4" id="KW-0677">Repeat</keyword>
<dbReference type="GO" id="GO:0000977">
    <property type="term" value="F:RNA polymerase II transcription regulatory region sequence-specific DNA binding"/>
    <property type="evidence" value="ECO:0007669"/>
    <property type="project" value="TreeGrafter"/>
</dbReference>
<organism evidence="15 16">
    <name type="scientific">Mortierella alpina</name>
    <name type="common">Oleaginous fungus</name>
    <name type="synonym">Mortierella renispora</name>
    <dbReference type="NCBI Taxonomy" id="64518"/>
    <lineage>
        <taxon>Eukaryota</taxon>
        <taxon>Fungi</taxon>
        <taxon>Fungi incertae sedis</taxon>
        <taxon>Mucoromycota</taxon>
        <taxon>Mortierellomycotina</taxon>
        <taxon>Mortierellomycetes</taxon>
        <taxon>Mortierellales</taxon>
        <taxon>Mortierellaceae</taxon>
        <taxon>Mortierella</taxon>
    </lineage>
</organism>
<name>A0A9P8D3H5_MORAP</name>
<dbReference type="PANTHER" id="PTHR12360:SF12">
    <property type="entry name" value="TRANSCRIPTIONAL REPRESSOR NF-X1"/>
    <property type="match status" value="1"/>
</dbReference>
<dbReference type="Gene3D" id="3.40.50.1010">
    <property type="entry name" value="5'-nuclease"/>
    <property type="match status" value="1"/>
</dbReference>
<proteinExistence type="inferred from homology"/>
<feature type="compositionally biased region" description="Polar residues" evidence="11">
    <location>
        <begin position="387"/>
        <end position="403"/>
    </location>
</feature>
<dbReference type="PROSITE" id="PS51061">
    <property type="entry name" value="R3H"/>
    <property type="match status" value="1"/>
</dbReference>
<evidence type="ECO:0000313" key="16">
    <source>
        <dbReference type="Proteomes" id="UP000717515"/>
    </source>
</evidence>
<feature type="compositionally biased region" description="Polar residues" evidence="11">
    <location>
        <begin position="1447"/>
        <end position="1460"/>
    </location>
</feature>
<dbReference type="Proteomes" id="UP000717515">
    <property type="component" value="Unassembled WGS sequence"/>
</dbReference>
<protein>
    <recommendedName>
        <fullName evidence="17">R3H domain-containing protein</fullName>
    </recommendedName>
</protein>
<dbReference type="SMART" id="SM00438">
    <property type="entry name" value="ZnF_NFX"/>
    <property type="match status" value="9"/>
</dbReference>
<dbReference type="EMBL" id="JAIFTL010000001">
    <property type="protein sequence ID" value="KAG9327786.1"/>
    <property type="molecule type" value="Genomic_DNA"/>
</dbReference>
<feature type="compositionally biased region" description="Polar residues" evidence="11">
    <location>
        <begin position="136"/>
        <end position="158"/>
    </location>
</feature>
<feature type="compositionally biased region" description="Basic and acidic residues" evidence="11">
    <location>
        <begin position="299"/>
        <end position="316"/>
    </location>
</feature>
<dbReference type="PANTHER" id="PTHR12360">
    <property type="entry name" value="NUCLEAR TRANSCRIPTION FACTOR, X-BOX BINDING 1 NFX1"/>
    <property type="match status" value="1"/>
</dbReference>
<dbReference type="Pfam" id="PF01422">
    <property type="entry name" value="zf-NF-X1"/>
    <property type="match status" value="6"/>
</dbReference>
<feature type="region of interest" description="Disordered" evidence="11">
    <location>
        <begin position="1335"/>
        <end position="1369"/>
    </location>
</feature>
<dbReference type="InterPro" id="IPR001374">
    <property type="entry name" value="R3H_dom"/>
</dbReference>
<evidence type="ECO:0000256" key="2">
    <source>
        <dbReference type="ARBA" id="ARBA00007269"/>
    </source>
</evidence>
<dbReference type="PROSITE" id="PS50089">
    <property type="entry name" value="ZF_RING_2"/>
    <property type="match status" value="1"/>
</dbReference>
<keyword evidence="3" id="KW-0479">Metal-binding</keyword>
<keyword evidence="5 10" id="KW-0863">Zinc-finger</keyword>
<dbReference type="SUPFAM" id="SSF82708">
    <property type="entry name" value="R3H domain"/>
    <property type="match status" value="1"/>
</dbReference>
<evidence type="ECO:0000256" key="9">
    <source>
        <dbReference type="ARBA" id="ARBA00023242"/>
    </source>
</evidence>
<feature type="compositionally biased region" description="Basic and acidic residues" evidence="11">
    <location>
        <begin position="1404"/>
        <end position="1415"/>
    </location>
</feature>
<dbReference type="InterPro" id="IPR036867">
    <property type="entry name" value="R3H_dom_sf"/>
</dbReference>
<feature type="region of interest" description="Disordered" evidence="11">
    <location>
        <begin position="122"/>
        <end position="406"/>
    </location>
</feature>
<feature type="compositionally biased region" description="Low complexity" evidence="11">
    <location>
        <begin position="126"/>
        <end position="135"/>
    </location>
</feature>
<evidence type="ECO:0000256" key="10">
    <source>
        <dbReference type="PROSITE-ProRule" id="PRU00175"/>
    </source>
</evidence>
<evidence type="ECO:0000256" key="11">
    <source>
        <dbReference type="SAM" id="MobiDB-lite"/>
    </source>
</evidence>
<sequence>MAKKRQLERNFSAALRRCFRLSLDQKHALADYLRSQGWTVVEADFEADVRIAQDCRDQDIVVSGDSDMLAYGSIKTIWRPISGNRFLVYPLEQVLAHMKISRRQLNREGLILGKPSLNNLFMGDSTPTATSTTVTQQGKGESTSGSSHPSKPKGNTPTKPIGKLNPDAKDYVPRALNGSSSTPLASGASIANSPATVGEGSSNKNPRNRRRRNPDATKTTVGASNDAAKTVDSKGNAANRNRRNPGRSQKQASESAARIDDDDDIEINMDRPVELSENQQVESVSPSASSPSTGAKAAQSKDRRRDGREGQRKGKEVSSSSSSKPQNLRSENGRSRGAVADGGPETPSSGRGSGSGSNNTTNRRQRNRKGDLGGRTFPASAGRQEQAAESSGSQRHVQRNVSRAQPKKFVHTVEEDRDLMAALTAGLTNSTYECMVCWDVIRPAHKTWNCQVCWAAFHLDCLSTWAKKSSEDPNNNGAGWRCPGCQNTQVSIPKEYSCFCGKVNNPDFNRYLTPHSCGELCGRSRDCPHPCNIPCHPGPCPPCGGLGPLQSCHCGNDTFQLRCIDTDFTFQTGKSCDQVCGELLGCGKHTCTSVCHAGLCPPCEEKQEQNCYCGKHGRMARCGDGEMKTTLVDGEVLTGYYECAEICSRPMACGHHQCTKKCHPLDYKPGQCPARPDVINTCPCGSKTIETLLMGKMRSACTDPIPVCGGVCKKLLNCGHRCMQKCHLGECSPCKMVVQVDCRCGSTQVKRVCSDMGLYGNELPTCERLCRGLRACGKHQCTNRCCPAKNQPKSKKGDLAALESHVCTLICGKKLQCGVHTCEMLCHKGHCNPCLNASFDELSCACGRTVVYPPIPCGTSVPKCRYSCTRPRECGHASLSNHPCHPDSEPCPPCIMLVGKQCMCRKSKMPNVPCYKTNPSCGKVCGRRLDCNLHTCNKSCHSGECSLPPSDVCSQPCPKPRKSCGHRCGVACHGGQPCPDDQPCQVIVPSSCKCGHLTMESACNACSENPWDGKPRMIKCNDYCLIAERNKRVALALDIEDKSEPGPRIPEYDSYVLDYAAANLEFTLKIEKQLAEWVADTSKSILYFPPMKGHRRKFVHELAAHYNITSESVDVEPYRSVTIRKQLDTSVPALVASQACRQKRPTSASISGSTVGLEQLRKPMIKDPVNAIYLHDLAFGLTRTELAAQLAPIFGNIKYGIRWLTDDDAILVPHPGSMQMDELEAVLVRLRSGIKIVAAKGNLCERVELCWVNKEGDVVSHTNVGGSQTRRFFNASQGSQLAKKAAAPKVTNTFALLDDDERIAAAKKVEEERILRAKEVAGTLSLDAWEEASASSSVPVIHSAPSGSSSTSGTLISGPVSIEGGSSETTEDLTKFVVVEAGEFTGEVVDDWQELLEDDDEIEETAKQGGDKTQDETENGTIGSEKQRADGQELSSKGSSDDEGVIVNSSDVGEAEQNTRSGDEKDQVDASAVSSLEPSST</sequence>
<dbReference type="InterPro" id="IPR019787">
    <property type="entry name" value="Znf_PHD-finger"/>
</dbReference>
<feature type="domain" description="RING-type" evidence="13">
    <location>
        <begin position="434"/>
        <end position="486"/>
    </location>
</feature>
<evidence type="ECO:0000256" key="7">
    <source>
        <dbReference type="ARBA" id="ARBA00023015"/>
    </source>
</evidence>
<comment type="caution">
    <text evidence="15">The sequence shown here is derived from an EMBL/GenBank/DDBJ whole genome shotgun (WGS) entry which is preliminary data.</text>
</comment>
<comment type="subcellular location">
    <subcellularLocation>
        <location evidence="1">Nucleus</location>
    </subcellularLocation>
</comment>
<keyword evidence="7" id="KW-0805">Transcription regulation</keyword>
<feature type="region of interest" description="Disordered" evidence="11">
    <location>
        <begin position="1401"/>
        <end position="1481"/>
    </location>
</feature>
<keyword evidence="6" id="KW-0862">Zinc</keyword>
<feature type="compositionally biased region" description="Low complexity" evidence="11">
    <location>
        <begin position="283"/>
        <end position="292"/>
    </location>
</feature>
<dbReference type="PROSITE" id="PS50016">
    <property type="entry name" value="ZF_PHD_2"/>
    <property type="match status" value="1"/>
</dbReference>
<dbReference type="GO" id="GO:0000981">
    <property type="term" value="F:DNA-binding transcription factor activity, RNA polymerase II-specific"/>
    <property type="evidence" value="ECO:0007669"/>
    <property type="project" value="TreeGrafter"/>
</dbReference>
<feature type="domain" description="PHD-type" evidence="12">
    <location>
        <begin position="431"/>
        <end position="488"/>
    </location>
</feature>
<evidence type="ECO:0008006" key="17">
    <source>
        <dbReference type="Google" id="ProtNLM"/>
    </source>
</evidence>
<dbReference type="GO" id="GO:0005634">
    <property type="term" value="C:nucleus"/>
    <property type="evidence" value="ECO:0007669"/>
    <property type="project" value="UniProtKB-SubCell"/>
</dbReference>
<dbReference type="SMART" id="SM00393">
    <property type="entry name" value="R3H"/>
    <property type="match status" value="1"/>
</dbReference>
<gene>
    <name evidence="15" type="ORF">KVV02_000232</name>
</gene>
<evidence type="ECO:0000256" key="1">
    <source>
        <dbReference type="ARBA" id="ARBA00004123"/>
    </source>
</evidence>
<dbReference type="InterPro" id="IPR034078">
    <property type="entry name" value="NFX1_fam"/>
</dbReference>
<evidence type="ECO:0000256" key="4">
    <source>
        <dbReference type="ARBA" id="ARBA00022737"/>
    </source>
</evidence>
<evidence type="ECO:0000256" key="8">
    <source>
        <dbReference type="ARBA" id="ARBA00023163"/>
    </source>
</evidence>
<feature type="compositionally biased region" description="Polar residues" evidence="11">
    <location>
        <begin position="1472"/>
        <end position="1481"/>
    </location>
</feature>
<reference evidence="15" key="1">
    <citation type="submission" date="2021-07" db="EMBL/GenBank/DDBJ databases">
        <title>Draft genome of Mortierella alpina, strain LL118, isolated from an aspen leaf litter sample.</title>
        <authorList>
            <person name="Yang S."/>
            <person name="Vinatzer B.A."/>
        </authorList>
    </citation>
    <scope>NUCLEOTIDE SEQUENCE</scope>
    <source>
        <strain evidence="15">LL118</strain>
    </source>
</reference>
<dbReference type="Pfam" id="PF01424">
    <property type="entry name" value="R3H"/>
    <property type="match status" value="1"/>
</dbReference>
<feature type="domain" description="R3H" evidence="14">
    <location>
        <begin position="1064"/>
        <end position="1127"/>
    </location>
</feature>
<dbReference type="SUPFAM" id="SSF88723">
    <property type="entry name" value="PIN domain-like"/>
    <property type="match status" value="1"/>
</dbReference>
<evidence type="ECO:0000259" key="13">
    <source>
        <dbReference type="PROSITE" id="PS50089"/>
    </source>
</evidence>
<evidence type="ECO:0000259" key="12">
    <source>
        <dbReference type="PROSITE" id="PS50016"/>
    </source>
</evidence>
<evidence type="ECO:0000256" key="6">
    <source>
        <dbReference type="ARBA" id="ARBA00022833"/>
    </source>
</evidence>
<feature type="compositionally biased region" description="Low complexity" evidence="11">
    <location>
        <begin position="342"/>
        <end position="362"/>
    </location>
</feature>
<evidence type="ECO:0000256" key="3">
    <source>
        <dbReference type="ARBA" id="ARBA00022723"/>
    </source>
</evidence>